<evidence type="ECO:0000313" key="6">
    <source>
        <dbReference type="EMBL" id="OXA54140.1"/>
    </source>
</evidence>
<evidence type="ECO:0000256" key="1">
    <source>
        <dbReference type="ARBA" id="ARBA00022723"/>
    </source>
</evidence>
<evidence type="ECO:0000256" key="2">
    <source>
        <dbReference type="ARBA" id="ARBA00022771"/>
    </source>
</evidence>
<protein>
    <submittedName>
        <fullName evidence="6">Ubiquitin carboxyl-terminal hydrolase 19</fullName>
    </submittedName>
</protein>
<organism evidence="6 7">
    <name type="scientific">Folsomia candida</name>
    <name type="common">Springtail</name>
    <dbReference type="NCBI Taxonomy" id="158441"/>
    <lineage>
        <taxon>Eukaryota</taxon>
        <taxon>Metazoa</taxon>
        <taxon>Ecdysozoa</taxon>
        <taxon>Arthropoda</taxon>
        <taxon>Hexapoda</taxon>
        <taxon>Collembola</taxon>
        <taxon>Entomobryomorpha</taxon>
        <taxon>Isotomoidea</taxon>
        <taxon>Isotomidae</taxon>
        <taxon>Proisotominae</taxon>
        <taxon>Folsomia</taxon>
    </lineage>
</organism>
<name>A0A226E9T5_FOLCA</name>
<evidence type="ECO:0000313" key="7">
    <source>
        <dbReference type="Proteomes" id="UP000198287"/>
    </source>
</evidence>
<proteinExistence type="predicted"/>
<feature type="domain" description="MYND-type" evidence="5">
    <location>
        <begin position="369"/>
        <end position="432"/>
    </location>
</feature>
<dbReference type="Pfam" id="PF01753">
    <property type="entry name" value="zf-MYND"/>
    <property type="match status" value="1"/>
</dbReference>
<keyword evidence="2 4" id="KW-0863">Zinc-finger</keyword>
<dbReference type="SUPFAM" id="SSF144232">
    <property type="entry name" value="HIT/MYND zinc finger-like"/>
    <property type="match status" value="1"/>
</dbReference>
<dbReference type="EMBL" id="LNIX01000005">
    <property type="protein sequence ID" value="OXA54140.1"/>
    <property type="molecule type" value="Genomic_DNA"/>
</dbReference>
<dbReference type="AlphaFoldDB" id="A0A226E9T5"/>
<evidence type="ECO:0000256" key="3">
    <source>
        <dbReference type="ARBA" id="ARBA00022833"/>
    </source>
</evidence>
<dbReference type="Gene3D" id="6.10.140.2220">
    <property type="match status" value="1"/>
</dbReference>
<sequence length="433" mass="47701">MANGSSLIEKKMEADTEDLDLVKYTLRAIGILQAVQHMPFSLLNLEENLPVVLQNKEILVDVESAPGPELPFQQIVDPSSLSESLFEPFEATRLTTITTNDTFRSGSSCNALFPLPSPDGGVNSVSEIKNLRSFVENWKMDWKLDDYLRDILPPQGDIHFCVSNIPQKSDEEKVDVYWGLTFLGKTGALVGGILASVPSLEQMGIKNWILPTGDKIPLSSLRPTIFEVVPTNVYSVKQKISRAVDVPLIPLGVEPSGDIPRPEFIGSGTRKIVTTVNNAGDKLAIRHVVLSAELPDGTLYIVDPTGRQFGYKGANGSVIIHGKLDEYKKNFPGQVVGQHNDTPLDPSAAEGFIPVVQRLLAKYFEKRLCAYCGEIDELHPKPIATVPLHIDHSKLLLAAGRCCLEDCKRCKGVAYCSKLCRELDWENHKPSCK</sequence>
<comment type="caution">
    <text evidence="6">The sequence shown here is derived from an EMBL/GenBank/DDBJ whole genome shotgun (WGS) entry which is preliminary data.</text>
</comment>
<reference evidence="6 7" key="1">
    <citation type="submission" date="2015-12" db="EMBL/GenBank/DDBJ databases">
        <title>The genome of Folsomia candida.</title>
        <authorList>
            <person name="Faddeeva A."/>
            <person name="Derks M.F."/>
            <person name="Anvar Y."/>
            <person name="Smit S."/>
            <person name="Van Straalen N."/>
            <person name="Roelofs D."/>
        </authorList>
    </citation>
    <scope>NUCLEOTIDE SEQUENCE [LARGE SCALE GENOMIC DNA]</scope>
    <source>
        <strain evidence="6 7">VU population</strain>
        <tissue evidence="6">Whole body</tissue>
    </source>
</reference>
<dbReference type="GO" id="GO:0008270">
    <property type="term" value="F:zinc ion binding"/>
    <property type="evidence" value="ECO:0007669"/>
    <property type="project" value="UniProtKB-KW"/>
</dbReference>
<keyword evidence="7" id="KW-1185">Reference proteome</keyword>
<dbReference type="GO" id="GO:0016787">
    <property type="term" value="F:hydrolase activity"/>
    <property type="evidence" value="ECO:0007669"/>
    <property type="project" value="UniProtKB-KW"/>
</dbReference>
<keyword evidence="1" id="KW-0479">Metal-binding</keyword>
<dbReference type="InterPro" id="IPR002893">
    <property type="entry name" value="Znf_MYND"/>
</dbReference>
<evidence type="ECO:0000256" key="4">
    <source>
        <dbReference type="PROSITE-ProRule" id="PRU00134"/>
    </source>
</evidence>
<dbReference type="Proteomes" id="UP000198287">
    <property type="component" value="Unassembled WGS sequence"/>
</dbReference>
<dbReference type="PROSITE" id="PS50865">
    <property type="entry name" value="ZF_MYND_2"/>
    <property type="match status" value="1"/>
</dbReference>
<gene>
    <name evidence="6" type="ORF">Fcan01_10646</name>
</gene>
<keyword evidence="3" id="KW-0862">Zinc</keyword>
<evidence type="ECO:0000259" key="5">
    <source>
        <dbReference type="PROSITE" id="PS50865"/>
    </source>
</evidence>
<accession>A0A226E9T5</accession>
<keyword evidence="6" id="KW-0378">Hydrolase</keyword>